<organism evidence="16 17">
    <name type="scientific">Pelomonas parva</name>
    <dbReference type="NCBI Taxonomy" id="3299032"/>
    <lineage>
        <taxon>Bacteria</taxon>
        <taxon>Pseudomonadati</taxon>
        <taxon>Pseudomonadota</taxon>
        <taxon>Betaproteobacteria</taxon>
        <taxon>Burkholderiales</taxon>
        <taxon>Sphaerotilaceae</taxon>
        <taxon>Roseateles</taxon>
    </lineage>
</organism>
<keyword evidence="8" id="KW-0418">Kinase</keyword>
<reference evidence="16 17" key="1">
    <citation type="submission" date="2024-08" db="EMBL/GenBank/DDBJ databases">
        <authorList>
            <person name="Lu H."/>
        </authorList>
    </citation>
    <scope>NUCLEOTIDE SEQUENCE [LARGE SCALE GENOMIC DNA]</scope>
    <source>
        <strain evidence="16 17">LYH14W</strain>
    </source>
</reference>
<evidence type="ECO:0000256" key="11">
    <source>
        <dbReference type="ARBA" id="ARBA00023012"/>
    </source>
</evidence>
<evidence type="ECO:0000256" key="13">
    <source>
        <dbReference type="SAM" id="Phobius"/>
    </source>
</evidence>
<keyword evidence="5" id="KW-0808">Transferase</keyword>
<evidence type="ECO:0000259" key="14">
    <source>
        <dbReference type="PROSITE" id="PS50109"/>
    </source>
</evidence>
<dbReference type="InterPro" id="IPR004358">
    <property type="entry name" value="Sig_transdc_His_kin-like_C"/>
</dbReference>
<gene>
    <name evidence="16" type="ORF">ACG00Y_07545</name>
</gene>
<dbReference type="InterPro" id="IPR036890">
    <property type="entry name" value="HATPase_C_sf"/>
</dbReference>
<evidence type="ECO:0000313" key="17">
    <source>
        <dbReference type="Proteomes" id="UP001606210"/>
    </source>
</evidence>
<dbReference type="PRINTS" id="PR00344">
    <property type="entry name" value="BCTRLSENSOR"/>
</dbReference>
<keyword evidence="12 13" id="KW-0472">Membrane</keyword>
<dbReference type="InterPro" id="IPR050428">
    <property type="entry name" value="TCS_sensor_his_kinase"/>
</dbReference>
<evidence type="ECO:0000256" key="10">
    <source>
        <dbReference type="ARBA" id="ARBA00022989"/>
    </source>
</evidence>
<dbReference type="Gene3D" id="3.30.565.10">
    <property type="entry name" value="Histidine kinase-like ATPase, C-terminal domain"/>
    <property type="match status" value="1"/>
</dbReference>
<keyword evidence="9 16" id="KW-0067">ATP-binding</keyword>
<evidence type="ECO:0000256" key="3">
    <source>
        <dbReference type="ARBA" id="ARBA00012438"/>
    </source>
</evidence>
<keyword evidence="17" id="KW-1185">Reference proteome</keyword>
<dbReference type="InterPro" id="IPR003661">
    <property type="entry name" value="HisK_dim/P_dom"/>
</dbReference>
<dbReference type="SUPFAM" id="SSF55874">
    <property type="entry name" value="ATPase domain of HSP90 chaperone/DNA topoisomerase II/histidine kinase"/>
    <property type="match status" value="1"/>
</dbReference>
<keyword evidence="11" id="KW-0902">Two-component regulatory system</keyword>
<dbReference type="Gene3D" id="1.10.287.130">
    <property type="match status" value="1"/>
</dbReference>
<comment type="catalytic activity">
    <reaction evidence="1">
        <text>ATP + protein L-histidine = ADP + protein N-phospho-L-histidine.</text>
        <dbReference type="EC" id="2.7.13.3"/>
    </reaction>
</comment>
<evidence type="ECO:0000256" key="9">
    <source>
        <dbReference type="ARBA" id="ARBA00022840"/>
    </source>
</evidence>
<keyword evidence="4" id="KW-0597">Phosphoprotein</keyword>
<evidence type="ECO:0000256" key="7">
    <source>
        <dbReference type="ARBA" id="ARBA00022741"/>
    </source>
</evidence>
<accession>A0ABW7F0U9</accession>
<dbReference type="SMART" id="SM00387">
    <property type="entry name" value="HATPase_c"/>
    <property type="match status" value="1"/>
</dbReference>
<dbReference type="Pfam" id="PF00512">
    <property type="entry name" value="HisKA"/>
    <property type="match status" value="1"/>
</dbReference>
<dbReference type="InterPro" id="IPR036097">
    <property type="entry name" value="HisK_dim/P_sf"/>
</dbReference>
<dbReference type="PANTHER" id="PTHR45436">
    <property type="entry name" value="SENSOR HISTIDINE KINASE YKOH"/>
    <property type="match status" value="1"/>
</dbReference>
<dbReference type="Pfam" id="PF02518">
    <property type="entry name" value="HATPase_c"/>
    <property type="match status" value="1"/>
</dbReference>
<evidence type="ECO:0000256" key="5">
    <source>
        <dbReference type="ARBA" id="ARBA00022679"/>
    </source>
</evidence>
<evidence type="ECO:0000256" key="1">
    <source>
        <dbReference type="ARBA" id="ARBA00000085"/>
    </source>
</evidence>
<keyword evidence="7" id="KW-0547">Nucleotide-binding</keyword>
<feature type="domain" description="HAMP" evidence="15">
    <location>
        <begin position="172"/>
        <end position="224"/>
    </location>
</feature>
<comment type="caution">
    <text evidence="16">The sequence shown here is derived from an EMBL/GenBank/DDBJ whole genome shotgun (WGS) entry which is preliminary data.</text>
</comment>
<keyword evidence="10 13" id="KW-1133">Transmembrane helix</keyword>
<evidence type="ECO:0000256" key="6">
    <source>
        <dbReference type="ARBA" id="ARBA00022692"/>
    </source>
</evidence>
<dbReference type="PROSITE" id="PS50885">
    <property type="entry name" value="HAMP"/>
    <property type="match status" value="1"/>
</dbReference>
<dbReference type="CDD" id="cd00075">
    <property type="entry name" value="HATPase"/>
    <property type="match status" value="1"/>
</dbReference>
<dbReference type="CDD" id="cd00082">
    <property type="entry name" value="HisKA"/>
    <property type="match status" value="1"/>
</dbReference>
<dbReference type="SMART" id="SM00388">
    <property type="entry name" value="HisKA"/>
    <property type="match status" value="1"/>
</dbReference>
<dbReference type="Proteomes" id="UP001606210">
    <property type="component" value="Unassembled WGS sequence"/>
</dbReference>
<dbReference type="EC" id="2.7.13.3" evidence="3"/>
<evidence type="ECO:0000259" key="15">
    <source>
        <dbReference type="PROSITE" id="PS50885"/>
    </source>
</evidence>
<proteinExistence type="predicted"/>
<dbReference type="InterPro" id="IPR005467">
    <property type="entry name" value="His_kinase_dom"/>
</dbReference>
<dbReference type="EMBL" id="JBIGHV010000002">
    <property type="protein sequence ID" value="MFG6429759.1"/>
    <property type="molecule type" value="Genomic_DNA"/>
</dbReference>
<name>A0ABW7F0U9_9BURK</name>
<evidence type="ECO:0000256" key="8">
    <source>
        <dbReference type="ARBA" id="ARBA00022777"/>
    </source>
</evidence>
<protein>
    <recommendedName>
        <fullName evidence="3">histidine kinase</fullName>
        <ecNumber evidence="3">2.7.13.3</ecNumber>
    </recommendedName>
</protein>
<dbReference type="InterPro" id="IPR003594">
    <property type="entry name" value="HATPase_dom"/>
</dbReference>
<dbReference type="SUPFAM" id="SSF47384">
    <property type="entry name" value="Homodimeric domain of signal transducing histidine kinase"/>
    <property type="match status" value="1"/>
</dbReference>
<sequence length="446" mass="47379">MSLRVRLLLMIGSALALLWGAVAFWLHGDIQRQMQRMLDDRLVTAAYMVSDLVTQNPALWSASADTRAALQPVLTLTGPLVCQVSSARGEILVRTPGASGALLDGAAPGFAFKTIDGLTWRTYTINTQGLAITTADRIGDRATLLNSAVLAAVAPFGAALLGGLLVLWWAVGKALQPLERLRCELASRAIDELTPVADGGRPRELRPFVDTVNDMLARIRATVQRERRFTSDAAHELRTPLTAIKVHLQVLRLSEGDDAVRALAHADEGVARLQAALSQLLTLSQVEAHGGSEGTNRTAVADMVALAVRDCAPAGDPRLQVFNRCEEAAVAVPEALAVTALRNLLDNARRHTPVDGHIHLHVDGLCGEVRLAVADTGPGLDDEGLAMATERFWRRGTGTGSGLGLAITQAVCERFGGSLTLARADEGGLVATITLPLATINHDTEA</sequence>
<evidence type="ECO:0000313" key="16">
    <source>
        <dbReference type="EMBL" id="MFG6429759.1"/>
    </source>
</evidence>
<keyword evidence="6 13" id="KW-0812">Transmembrane</keyword>
<feature type="transmembrane region" description="Helical" evidence="13">
    <location>
        <begin position="148"/>
        <end position="171"/>
    </location>
</feature>
<dbReference type="PANTHER" id="PTHR45436:SF14">
    <property type="entry name" value="SENSOR PROTEIN QSEC"/>
    <property type="match status" value="1"/>
</dbReference>
<feature type="domain" description="Histidine kinase" evidence="14">
    <location>
        <begin position="232"/>
        <end position="439"/>
    </location>
</feature>
<dbReference type="RefSeq" id="WP_394477455.1">
    <property type="nucleotide sequence ID" value="NZ_JBIGHV010000002.1"/>
</dbReference>
<comment type="subcellular location">
    <subcellularLocation>
        <location evidence="2">Membrane</location>
        <topology evidence="2">Multi-pass membrane protein</topology>
    </subcellularLocation>
</comment>
<evidence type="ECO:0000256" key="2">
    <source>
        <dbReference type="ARBA" id="ARBA00004141"/>
    </source>
</evidence>
<dbReference type="InterPro" id="IPR003660">
    <property type="entry name" value="HAMP_dom"/>
</dbReference>
<dbReference type="GO" id="GO:0005524">
    <property type="term" value="F:ATP binding"/>
    <property type="evidence" value="ECO:0007669"/>
    <property type="project" value="UniProtKB-KW"/>
</dbReference>
<evidence type="ECO:0000256" key="4">
    <source>
        <dbReference type="ARBA" id="ARBA00022553"/>
    </source>
</evidence>
<dbReference type="PROSITE" id="PS50109">
    <property type="entry name" value="HIS_KIN"/>
    <property type="match status" value="1"/>
</dbReference>
<evidence type="ECO:0000256" key="12">
    <source>
        <dbReference type="ARBA" id="ARBA00023136"/>
    </source>
</evidence>